<comment type="caution">
    <text evidence="1">The sequence shown here is derived from an EMBL/GenBank/DDBJ whole genome shotgun (WGS) entry which is preliminary data.</text>
</comment>
<dbReference type="OrthoDB" id="1606438at2759"/>
<dbReference type="SUPFAM" id="SSF53335">
    <property type="entry name" value="S-adenosyl-L-methionine-dependent methyltransferases"/>
    <property type="match status" value="1"/>
</dbReference>
<reference evidence="2" key="1">
    <citation type="submission" date="2016-06" db="EMBL/GenBank/DDBJ databases">
        <title>Parallel loss of symbiosis genes in relatives of nitrogen-fixing non-legume Parasponia.</title>
        <authorList>
            <person name="Van Velzen R."/>
            <person name="Holmer R."/>
            <person name="Bu F."/>
            <person name="Rutten L."/>
            <person name="Van Zeijl A."/>
            <person name="Liu W."/>
            <person name="Santuari L."/>
            <person name="Cao Q."/>
            <person name="Sharma T."/>
            <person name="Shen D."/>
            <person name="Roswanjaya Y."/>
            <person name="Wardhani T."/>
            <person name="Kalhor M.S."/>
            <person name="Jansen J."/>
            <person name="Van den Hoogen J."/>
            <person name="Gungor B."/>
            <person name="Hartog M."/>
            <person name="Hontelez J."/>
            <person name="Verver J."/>
            <person name="Yang W.-C."/>
            <person name="Schijlen E."/>
            <person name="Repin R."/>
            <person name="Schilthuizen M."/>
            <person name="Schranz E."/>
            <person name="Heidstra R."/>
            <person name="Miyata K."/>
            <person name="Fedorova E."/>
            <person name="Kohlen W."/>
            <person name="Bisseling T."/>
            <person name="Smit S."/>
            <person name="Geurts R."/>
        </authorList>
    </citation>
    <scope>NUCLEOTIDE SEQUENCE [LARGE SCALE GENOMIC DNA]</scope>
    <source>
        <strain evidence="2">cv. RG33-2</strain>
    </source>
</reference>
<keyword evidence="1" id="KW-0808">Transferase</keyword>
<accession>A0A2P5EGI1</accession>
<protein>
    <submittedName>
        <fullName evidence="1">O-methyltransferase</fullName>
    </submittedName>
</protein>
<name>A0A2P5EGI1_TREOI</name>
<gene>
    <name evidence="1" type="ORF">TorRG33x02_195820</name>
</gene>
<dbReference type="InParanoid" id="A0A2P5EGI1"/>
<sequence length="87" mass="9879">MSLAPMLLMENHPWQMAPWHNLGGYVRDGGIAFVKTHSCELWNFAFANPEFNQHFDDAMACVVQMVIGAILKAFNEDADSYTLPQYN</sequence>
<keyword evidence="2" id="KW-1185">Reference proteome</keyword>
<dbReference type="AlphaFoldDB" id="A0A2P5EGI1"/>
<proteinExistence type="predicted"/>
<keyword evidence="1" id="KW-0489">Methyltransferase</keyword>
<evidence type="ECO:0000313" key="1">
    <source>
        <dbReference type="EMBL" id="PON84643.1"/>
    </source>
</evidence>
<dbReference type="GO" id="GO:0032259">
    <property type="term" value="P:methylation"/>
    <property type="evidence" value="ECO:0007669"/>
    <property type="project" value="UniProtKB-KW"/>
</dbReference>
<dbReference type="Proteomes" id="UP000237000">
    <property type="component" value="Unassembled WGS sequence"/>
</dbReference>
<evidence type="ECO:0000313" key="2">
    <source>
        <dbReference type="Proteomes" id="UP000237000"/>
    </source>
</evidence>
<organism evidence="1 2">
    <name type="scientific">Trema orientale</name>
    <name type="common">Charcoal tree</name>
    <name type="synonym">Celtis orientalis</name>
    <dbReference type="NCBI Taxonomy" id="63057"/>
    <lineage>
        <taxon>Eukaryota</taxon>
        <taxon>Viridiplantae</taxon>
        <taxon>Streptophyta</taxon>
        <taxon>Embryophyta</taxon>
        <taxon>Tracheophyta</taxon>
        <taxon>Spermatophyta</taxon>
        <taxon>Magnoliopsida</taxon>
        <taxon>eudicotyledons</taxon>
        <taxon>Gunneridae</taxon>
        <taxon>Pentapetalae</taxon>
        <taxon>rosids</taxon>
        <taxon>fabids</taxon>
        <taxon>Rosales</taxon>
        <taxon>Cannabaceae</taxon>
        <taxon>Trema</taxon>
    </lineage>
</organism>
<dbReference type="GO" id="GO:0008168">
    <property type="term" value="F:methyltransferase activity"/>
    <property type="evidence" value="ECO:0007669"/>
    <property type="project" value="UniProtKB-KW"/>
</dbReference>
<dbReference type="EMBL" id="JXTC01000159">
    <property type="protein sequence ID" value="PON84643.1"/>
    <property type="molecule type" value="Genomic_DNA"/>
</dbReference>
<dbReference type="Gene3D" id="3.40.50.150">
    <property type="entry name" value="Vaccinia Virus protein VP39"/>
    <property type="match status" value="1"/>
</dbReference>
<dbReference type="InterPro" id="IPR029063">
    <property type="entry name" value="SAM-dependent_MTases_sf"/>
</dbReference>